<dbReference type="InterPro" id="IPR020568">
    <property type="entry name" value="Ribosomal_Su5_D2-typ_SF"/>
</dbReference>
<dbReference type="PANTHER" id="PTHR11528">
    <property type="entry name" value="HEAT SHOCK PROTEIN 90 FAMILY MEMBER"/>
    <property type="match status" value="1"/>
</dbReference>
<comment type="function">
    <text evidence="8">Molecular chaperone. Has ATPase activity.</text>
</comment>
<feature type="binding site" evidence="9">
    <location>
        <position position="31"/>
    </location>
    <ligand>
        <name>ATP</name>
        <dbReference type="ChEBI" id="CHEBI:30616"/>
    </ligand>
</feature>
<evidence type="ECO:0000256" key="8">
    <source>
        <dbReference type="HAMAP-Rule" id="MF_00505"/>
    </source>
</evidence>
<dbReference type="GO" id="GO:0051082">
    <property type="term" value="F:unfolded protein binding"/>
    <property type="evidence" value="ECO:0007669"/>
    <property type="project" value="UniProtKB-UniRule"/>
</dbReference>
<dbReference type="RefSeq" id="WP_146650881.1">
    <property type="nucleotide sequence ID" value="NZ_CP012333.1"/>
</dbReference>
<dbReference type="PIRSF" id="PIRSF002583">
    <property type="entry name" value="Hsp90"/>
    <property type="match status" value="1"/>
</dbReference>
<dbReference type="PATRIC" id="fig|1391654.3.peg.6175"/>
<comment type="caution">
    <text evidence="8">Lacks conserved residue(s) required for the propagation of feature annotation.</text>
</comment>
<dbReference type="InterPro" id="IPR019805">
    <property type="entry name" value="Heat_shock_protein_90_CS"/>
</dbReference>
<evidence type="ECO:0000256" key="4">
    <source>
        <dbReference type="ARBA" id="ARBA00022741"/>
    </source>
</evidence>
<dbReference type="InterPro" id="IPR003594">
    <property type="entry name" value="HATPase_dom"/>
</dbReference>
<dbReference type="GO" id="GO:0140662">
    <property type="term" value="F:ATP-dependent protein folding chaperone"/>
    <property type="evidence" value="ECO:0007669"/>
    <property type="project" value="InterPro"/>
</dbReference>
<keyword evidence="4 8" id="KW-0547">Nucleotide-binding</keyword>
<dbReference type="Proteomes" id="UP000064967">
    <property type="component" value="Chromosome"/>
</dbReference>
<dbReference type="HAMAP" id="MF_00505">
    <property type="entry name" value="HSP90"/>
    <property type="match status" value="1"/>
</dbReference>
<evidence type="ECO:0000256" key="1">
    <source>
        <dbReference type="ARBA" id="ARBA00004496"/>
    </source>
</evidence>
<reference evidence="11 12" key="1">
    <citation type="submission" date="2015-08" db="EMBL/GenBank/DDBJ databases">
        <authorList>
            <person name="Babu N.S."/>
            <person name="Beckwith C.J."/>
            <person name="Beseler K.G."/>
            <person name="Brison A."/>
            <person name="Carone J.V."/>
            <person name="Caskin T.P."/>
            <person name="Diamond M."/>
            <person name="Durham M.E."/>
            <person name="Foxe J.M."/>
            <person name="Go M."/>
            <person name="Henderson B.A."/>
            <person name="Jones I.B."/>
            <person name="McGettigan J.A."/>
            <person name="Micheletti S.J."/>
            <person name="Nasrallah M.E."/>
            <person name="Ortiz D."/>
            <person name="Piller C.R."/>
            <person name="Privatt S.R."/>
            <person name="Schneider S.L."/>
            <person name="Sharp S."/>
            <person name="Smith T.C."/>
            <person name="Stanton J.D."/>
            <person name="Ullery H.E."/>
            <person name="Wilson R.J."/>
            <person name="Serrano M.G."/>
            <person name="Buck G."/>
            <person name="Lee V."/>
            <person name="Wang Y."/>
            <person name="Carvalho R."/>
            <person name="Voegtly L."/>
            <person name="Shi R."/>
            <person name="Duckworth R."/>
            <person name="Johnson A."/>
            <person name="Loviza R."/>
            <person name="Walstead R."/>
            <person name="Shah Z."/>
            <person name="Kiflezghi M."/>
            <person name="Wade K."/>
            <person name="Ball S.L."/>
            <person name="Bradley K.W."/>
            <person name="Asai D.J."/>
            <person name="Bowman C.A."/>
            <person name="Russell D.A."/>
            <person name="Pope W.H."/>
            <person name="Jacobs-Sera D."/>
            <person name="Hendrix R.W."/>
            <person name="Hatfull G.F."/>
        </authorList>
    </citation>
    <scope>NUCLEOTIDE SEQUENCE [LARGE SCALE GENOMIC DNA]</scope>
    <source>
        <strain evidence="11 12">DSM 27648</strain>
    </source>
</reference>
<name>A0A0K1Q223_9BACT</name>
<keyword evidence="3 8" id="KW-0963">Cytoplasm</keyword>
<dbReference type="NCBIfam" id="NF003555">
    <property type="entry name" value="PRK05218.1"/>
    <property type="match status" value="1"/>
</dbReference>
<dbReference type="Pfam" id="PF00183">
    <property type="entry name" value="HSP90"/>
    <property type="match status" value="1"/>
</dbReference>
<comment type="similarity">
    <text evidence="2 8">Belongs to the heat shock protein 90 family.</text>
</comment>
<feature type="region of interest" description="A; substrate-binding" evidence="8">
    <location>
        <begin position="1"/>
        <end position="327"/>
    </location>
</feature>
<dbReference type="Gene3D" id="3.40.50.11260">
    <property type="match status" value="1"/>
</dbReference>
<evidence type="ECO:0000256" key="3">
    <source>
        <dbReference type="ARBA" id="ARBA00022490"/>
    </source>
</evidence>
<accession>A0A0K1Q223</accession>
<keyword evidence="5 8" id="KW-0067">ATP-binding</keyword>
<dbReference type="SMART" id="SM00387">
    <property type="entry name" value="HATPase_c"/>
    <property type="match status" value="1"/>
</dbReference>
<dbReference type="InterPro" id="IPR020575">
    <property type="entry name" value="Hsp90_N"/>
</dbReference>
<dbReference type="Gene3D" id="3.30.230.80">
    <property type="match status" value="1"/>
</dbReference>
<dbReference type="GO" id="GO:0005737">
    <property type="term" value="C:cytoplasm"/>
    <property type="evidence" value="ECO:0007669"/>
    <property type="project" value="UniProtKB-SubCell"/>
</dbReference>
<evidence type="ECO:0000256" key="5">
    <source>
        <dbReference type="ARBA" id="ARBA00022840"/>
    </source>
</evidence>
<evidence type="ECO:0000256" key="6">
    <source>
        <dbReference type="ARBA" id="ARBA00023016"/>
    </source>
</evidence>
<dbReference type="InterPro" id="IPR001404">
    <property type="entry name" value="Hsp90_fam"/>
</dbReference>
<feature type="binding site" evidence="9">
    <location>
        <position position="90"/>
    </location>
    <ligand>
        <name>ATP</name>
        <dbReference type="ChEBI" id="CHEBI:30616"/>
    </ligand>
</feature>
<dbReference type="PROSITE" id="PS00298">
    <property type="entry name" value="HSP90"/>
    <property type="match status" value="1"/>
</dbReference>
<dbReference type="STRING" id="1391654.AKJ09_06088"/>
<evidence type="ECO:0000256" key="9">
    <source>
        <dbReference type="PIRSR" id="PIRSR002583-1"/>
    </source>
</evidence>
<dbReference type="GO" id="GO:0016887">
    <property type="term" value="F:ATP hydrolysis activity"/>
    <property type="evidence" value="ECO:0007669"/>
    <property type="project" value="InterPro"/>
</dbReference>
<feature type="binding site" evidence="9">
    <location>
        <position position="327"/>
    </location>
    <ligand>
        <name>ATP</name>
        <dbReference type="ChEBI" id="CHEBI:30616"/>
    </ligand>
</feature>
<feature type="binding site" evidence="9">
    <location>
        <begin position="97"/>
        <end position="98"/>
    </location>
    <ligand>
        <name>ATP</name>
        <dbReference type="ChEBI" id="CHEBI:30616"/>
    </ligand>
</feature>
<dbReference type="CDD" id="cd16927">
    <property type="entry name" value="HATPase_Hsp90-like"/>
    <property type="match status" value="1"/>
</dbReference>
<evidence type="ECO:0000256" key="7">
    <source>
        <dbReference type="ARBA" id="ARBA00023186"/>
    </source>
</evidence>
<feature type="domain" description="Histidine kinase/HSP90-like ATPase" evidence="10">
    <location>
        <begin position="24"/>
        <end position="179"/>
    </location>
</feature>
<comment type="subcellular location">
    <subcellularLocation>
        <location evidence="1 8">Cytoplasm</location>
    </subcellularLocation>
</comment>
<keyword evidence="6 8" id="KW-0346">Stress response</keyword>
<dbReference type="EMBL" id="CP012333">
    <property type="protein sequence ID" value="AKU99424.1"/>
    <property type="molecule type" value="Genomic_DNA"/>
</dbReference>
<gene>
    <name evidence="8" type="primary">htpG</name>
    <name evidence="11" type="ORF">AKJ09_06088</name>
</gene>
<proteinExistence type="inferred from homology"/>
<feature type="binding site" evidence="9">
    <location>
        <begin position="119"/>
        <end position="124"/>
    </location>
    <ligand>
        <name>ATP</name>
        <dbReference type="ChEBI" id="CHEBI:30616"/>
    </ligand>
</feature>
<dbReference type="Gene3D" id="1.20.120.790">
    <property type="entry name" value="Heat shock protein 90, C-terminal domain"/>
    <property type="match status" value="1"/>
</dbReference>
<organism evidence="11 12">
    <name type="scientific">Labilithrix luteola</name>
    <dbReference type="NCBI Taxonomy" id="1391654"/>
    <lineage>
        <taxon>Bacteria</taxon>
        <taxon>Pseudomonadati</taxon>
        <taxon>Myxococcota</taxon>
        <taxon>Polyangia</taxon>
        <taxon>Polyangiales</taxon>
        <taxon>Labilitrichaceae</taxon>
        <taxon>Labilithrix</taxon>
    </lineage>
</organism>
<dbReference type="SUPFAM" id="SSF110942">
    <property type="entry name" value="HSP90 C-terminal domain"/>
    <property type="match status" value="1"/>
</dbReference>
<protein>
    <recommendedName>
        <fullName evidence="8">Chaperone protein HtpG</fullName>
    </recommendedName>
    <alternativeName>
        <fullName evidence="8">Heat shock protein HtpG</fullName>
    </alternativeName>
    <alternativeName>
        <fullName evidence="8">High temperature protein G</fullName>
    </alternativeName>
</protein>
<dbReference type="FunFam" id="3.30.565.10:FF:000009">
    <property type="entry name" value="Molecular chaperone HtpG"/>
    <property type="match status" value="1"/>
</dbReference>
<dbReference type="Gene3D" id="3.30.565.10">
    <property type="entry name" value="Histidine kinase-like ATPase, C-terminal domain"/>
    <property type="match status" value="1"/>
</dbReference>
<feature type="region of interest" description="C" evidence="8">
    <location>
        <begin position="540"/>
        <end position="620"/>
    </location>
</feature>
<comment type="subunit">
    <text evidence="8">Homodimer.</text>
</comment>
<dbReference type="PRINTS" id="PR00775">
    <property type="entry name" value="HEATSHOCK90"/>
</dbReference>
<evidence type="ECO:0000313" key="11">
    <source>
        <dbReference type="EMBL" id="AKU99424.1"/>
    </source>
</evidence>
<dbReference type="InterPro" id="IPR037196">
    <property type="entry name" value="HSP90_C"/>
</dbReference>
<dbReference type="Pfam" id="PF13589">
    <property type="entry name" value="HATPase_c_3"/>
    <property type="match status" value="1"/>
</dbReference>
<evidence type="ECO:0000313" key="12">
    <source>
        <dbReference type="Proteomes" id="UP000064967"/>
    </source>
</evidence>
<dbReference type="SUPFAM" id="SSF55874">
    <property type="entry name" value="ATPase domain of HSP90 chaperone/DNA topoisomerase II/histidine kinase"/>
    <property type="match status" value="1"/>
</dbReference>
<dbReference type="GO" id="GO:0005524">
    <property type="term" value="F:ATP binding"/>
    <property type="evidence" value="ECO:0007669"/>
    <property type="project" value="UniProtKB-UniRule"/>
</dbReference>
<dbReference type="SUPFAM" id="SSF54211">
    <property type="entry name" value="Ribosomal protein S5 domain 2-like"/>
    <property type="match status" value="1"/>
</dbReference>
<evidence type="ECO:0000256" key="2">
    <source>
        <dbReference type="ARBA" id="ARBA00008239"/>
    </source>
</evidence>
<evidence type="ECO:0000259" key="10">
    <source>
        <dbReference type="SMART" id="SM00387"/>
    </source>
</evidence>
<keyword evidence="12" id="KW-1185">Reference proteome</keyword>
<keyword evidence="7 8" id="KW-0143">Chaperone</keyword>
<feature type="binding site" evidence="9">
    <location>
        <position position="169"/>
    </location>
    <ligand>
        <name>ATP</name>
        <dbReference type="ChEBI" id="CHEBI:30616"/>
    </ligand>
</feature>
<dbReference type="AlphaFoldDB" id="A0A0K1Q223"/>
<dbReference type="OrthoDB" id="9802640at2"/>
<dbReference type="InterPro" id="IPR036890">
    <property type="entry name" value="HATPase_C_sf"/>
</dbReference>
<dbReference type="KEGG" id="llu:AKJ09_06088"/>
<sequence length="620" mass="69203">MGEHQFQAEVGRVLSLVINSLYSNKEIFLRELVSNASDALDKLRFRSITEPALLEGDSSLVIRLKADRERGVLVIEDTGVGMTEAELVENLGTVARSGSQAFVQKLEEAQKKDVSIIGQFGVGFYSAYLVADRVEVVSRAAGTDKAWRWSSSGKDTFDVEPAERASRGTSIELHLKEDQKNLLDEWALRDLVRRYSDYLAYPIELESVKDGEIKRETLNKASALWQRSKSEITDEQYDDLYRHLTHDFEAPLARTHFRVEGTLDVVGLLWVPKHPPFDLDDPRRRHGVQLFVKRVLVMDDCDAVLPQWLRFMRGVVDSEDLPLNVSRELLQESNTLKTIKKQVTKRVVDLLDEVAKDKPEDYKTLWNAFGRILKEGLVVDADWKDRLAKLTRWPSTGGEEPISLEAYVSGMKEGQEAIYYVTGESRDALAGSPYLEALRARGYDVLLMTDAVDTWAAEAIAEFDGKKLVNAMSANVALPKTEEETKKTEEAAKDLAPLLDVAKKALEGKVLDVRLSSRLTDSPACLVLATGAMPAHLEKVLRQSGKDVSRGKRELELNPTHPVVQKLAETAKASPSDARLSDWLVVLYEQSLLAEGSPLEDPNGFARRLTSLLSQAVAAT</sequence>
<feature type="binding site" evidence="9">
    <location>
        <position position="35"/>
    </location>
    <ligand>
        <name>ATP</name>
        <dbReference type="ChEBI" id="CHEBI:30616"/>
    </ligand>
</feature>
<feature type="binding site" evidence="9">
    <location>
        <position position="82"/>
    </location>
    <ligand>
        <name>ATP</name>
        <dbReference type="ChEBI" id="CHEBI:30616"/>
    </ligand>
</feature>
<feature type="binding site" evidence="9">
    <location>
        <position position="77"/>
    </location>
    <ligand>
        <name>ATP</name>
        <dbReference type="ChEBI" id="CHEBI:30616"/>
    </ligand>
</feature>